<gene>
    <name evidence="1" type="ORF">AVEN_83350_1</name>
</gene>
<dbReference type="EMBL" id="BGPR01007722">
    <property type="protein sequence ID" value="GBN29019.1"/>
    <property type="molecule type" value="Genomic_DNA"/>
</dbReference>
<proteinExistence type="predicted"/>
<keyword evidence="2" id="KW-1185">Reference proteome</keyword>
<name>A0A4Y2MR32_ARAVE</name>
<evidence type="ECO:0000313" key="2">
    <source>
        <dbReference type="Proteomes" id="UP000499080"/>
    </source>
</evidence>
<comment type="caution">
    <text evidence="1">The sequence shown here is derived from an EMBL/GenBank/DDBJ whole genome shotgun (WGS) entry which is preliminary data.</text>
</comment>
<dbReference type="Proteomes" id="UP000499080">
    <property type="component" value="Unassembled WGS sequence"/>
</dbReference>
<evidence type="ECO:0000313" key="1">
    <source>
        <dbReference type="EMBL" id="GBN29019.1"/>
    </source>
</evidence>
<accession>A0A4Y2MR32</accession>
<sequence>MYARISSLYREANAKRTEISFPEFLTLLECVLEVHVSKLSLVILTSGFKATRGLFWDGSRHFERRSDDEDDDRAVTPHSKLPHHTNGRAFGLLCMIYPHTRRNFGEIVFREWSPSAPKPSRYHLATRLPLLEASSTCCDSCCHLPVKFFLSSSSRAVRNTLHDSWQHHRKLSAPCATSLLQIRCISHKISS</sequence>
<reference evidence="1 2" key="1">
    <citation type="journal article" date="2019" name="Sci. Rep.">
        <title>Orb-weaving spider Araneus ventricosus genome elucidates the spidroin gene catalogue.</title>
        <authorList>
            <person name="Kono N."/>
            <person name="Nakamura H."/>
            <person name="Ohtoshi R."/>
            <person name="Moran D.A.P."/>
            <person name="Shinohara A."/>
            <person name="Yoshida Y."/>
            <person name="Fujiwara M."/>
            <person name="Mori M."/>
            <person name="Tomita M."/>
            <person name="Arakawa K."/>
        </authorList>
    </citation>
    <scope>NUCLEOTIDE SEQUENCE [LARGE SCALE GENOMIC DNA]</scope>
</reference>
<protein>
    <submittedName>
        <fullName evidence="1">Uncharacterized protein</fullName>
    </submittedName>
</protein>
<dbReference type="AlphaFoldDB" id="A0A4Y2MR32"/>
<organism evidence="1 2">
    <name type="scientific">Araneus ventricosus</name>
    <name type="common">Orbweaver spider</name>
    <name type="synonym">Epeira ventricosa</name>
    <dbReference type="NCBI Taxonomy" id="182803"/>
    <lineage>
        <taxon>Eukaryota</taxon>
        <taxon>Metazoa</taxon>
        <taxon>Ecdysozoa</taxon>
        <taxon>Arthropoda</taxon>
        <taxon>Chelicerata</taxon>
        <taxon>Arachnida</taxon>
        <taxon>Araneae</taxon>
        <taxon>Araneomorphae</taxon>
        <taxon>Entelegynae</taxon>
        <taxon>Araneoidea</taxon>
        <taxon>Araneidae</taxon>
        <taxon>Araneus</taxon>
    </lineage>
</organism>